<sequence>MPIWLSLLLVVFFLMMNAFFVVAEFALVRVRKSQVELAVEEGKRGAKAAQKIAENVNAYLSACQLGITLASLALGWLGEPAFSELIRPLFEMFGAPEAVISVVSVAIGYLLMTTLHVVVGELIPKSFAIFSTERYALATAGALAWFYRITYPIMWLFNSLTNAVVRLAGHDPANEHDVYTDEEIMLLIDESTESGLINPEQNEFVDNIFDLGEKDAEAIMTPRTDVICVDLEDTLPETLEMARKYNYTRYPVCRGDKDRIVGFVHVKDLYSLPEDATMENLEIREIPAVPEGSSIASLLNMLQESRTKIAVVIDEHGGTAGIVTMSDIMEQIIGRLDDEYDHDDEDEVVTMDDGSYLLDGSVPIDDVVELLGFEPEETEDCETAGGLLLVLFDRIPDTGESVSIAHVTGVGDDARETTAKFEVVDMDHHRIDKIRLVVTEDKPAAEGEDAKPAK</sequence>
<dbReference type="PROSITE" id="PS51846">
    <property type="entry name" value="CNNM"/>
    <property type="match status" value="1"/>
</dbReference>
<evidence type="ECO:0000256" key="8">
    <source>
        <dbReference type="PROSITE-ProRule" id="PRU00703"/>
    </source>
</evidence>
<dbReference type="SUPFAM" id="SSF56176">
    <property type="entry name" value="FAD-binding/transporter-associated domain-like"/>
    <property type="match status" value="1"/>
</dbReference>
<feature type="transmembrane region" description="Helical" evidence="10">
    <location>
        <begin position="98"/>
        <end position="123"/>
    </location>
</feature>
<dbReference type="EMBL" id="QWKH01000012">
    <property type="protein sequence ID" value="NBI34023.1"/>
    <property type="molecule type" value="Genomic_DNA"/>
</dbReference>
<evidence type="ECO:0000259" key="11">
    <source>
        <dbReference type="PROSITE" id="PS51371"/>
    </source>
</evidence>
<keyword evidence="6 8" id="KW-0129">CBS domain</keyword>
<evidence type="ECO:0000256" key="6">
    <source>
        <dbReference type="ARBA" id="ARBA00023122"/>
    </source>
</evidence>
<dbReference type="SMART" id="SM01091">
    <property type="entry name" value="CorC_HlyC"/>
    <property type="match status" value="1"/>
</dbReference>
<protein>
    <submittedName>
        <fullName evidence="13">HlyC/CorC family transporter</fullName>
    </submittedName>
</protein>
<evidence type="ECO:0000256" key="9">
    <source>
        <dbReference type="PROSITE-ProRule" id="PRU01193"/>
    </source>
</evidence>
<keyword evidence="4" id="KW-0677">Repeat</keyword>
<dbReference type="Pfam" id="PF01595">
    <property type="entry name" value="CNNM"/>
    <property type="match status" value="1"/>
</dbReference>
<dbReference type="GO" id="GO:0050660">
    <property type="term" value="F:flavin adenine dinucleotide binding"/>
    <property type="evidence" value="ECO:0007669"/>
    <property type="project" value="InterPro"/>
</dbReference>
<keyword evidence="2" id="KW-1003">Cell membrane</keyword>
<dbReference type="AlphaFoldDB" id="A0A7C9NA88"/>
<dbReference type="InterPro" id="IPR016169">
    <property type="entry name" value="FAD-bd_PCMH_sub2"/>
</dbReference>
<dbReference type="PANTHER" id="PTHR43099:SF2">
    <property type="entry name" value="UPF0053 PROTEIN YRKA"/>
    <property type="match status" value="1"/>
</dbReference>
<dbReference type="InterPro" id="IPR000644">
    <property type="entry name" value="CBS_dom"/>
</dbReference>
<evidence type="ECO:0000256" key="10">
    <source>
        <dbReference type="SAM" id="Phobius"/>
    </source>
</evidence>
<keyword evidence="7 9" id="KW-0472">Membrane</keyword>
<gene>
    <name evidence="13" type="ORF">D1639_03035</name>
</gene>
<keyword evidence="5 9" id="KW-1133">Transmembrane helix</keyword>
<dbReference type="InterPro" id="IPR051676">
    <property type="entry name" value="UPF0053_domain"/>
</dbReference>
<evidence type="ECO:0000256" key="1">
    <source>
        <dbReference type="ARBA" id="ARBA00004651"/>
    </source>
</evidence>
<dbReference type="SMART" id="SM00116">
    <property type="entry name" value="CBS"/>
    <property type="match status" value="2"/>
</dbReference>
<evidence type="ECO:0000256" key="3">
    <source>
        <dbReference type="ARBA" id="ARBA00022692"/>
    </source>
</evidence>
<dbReference type="Pfam" id="PF03471">
    <property type="entry name" value="CorC_HlyC"/>
    <property type="match status" value="1"/>
</dbReference>
<dbReference type="PROSITE" id="PS51371">
    <property type="entry name" value="CBS"/>
    <property type="match status" value="2"/>
</dbReference>
<dbReference type="Gene3D" id="3.10.580.10">
    <property type="entry name" value="CBS-domain"/>
    <property type="match status" value="1"/>
</dbReference>
<dbReference type="InterPro" id="IPR036318">
    <property type="entry name" value="FAD-bd_PCMH-like_sf"/>
</dbReference>
<feature type="domain" description="CNNM transmembrane" evidence="12">
    <location>
        <begin position="1"/>
        <end position="201"/>
    </location>
</feature>
<feature type="domain" description="CBS" evidence="11">
    <location>
        <begin position="284"/>
        <end position="339"/>
    </location>
</feature>
<feature type="domain" description="CBS" evidence="11">
    <location>
        <begin position="220"/>
        <end position="283"/>
    </location>
</feature>
<evidence type="ECO:0000256" key="2">
    <source>
        <dbReference type="ARBA" id="ARBA00022475"/>
    </source>
</evidence>
<comment type="caution">
    <text evidence="13">The sequence shown here is derived from an EMBL/GenBank/DDBJ whole genome shotgun (WGS) entry which is preliminary data.</text>
</comment>
<accession>A0A7C9NA88</accession>
<comment type="subcellular location">
    <subcellularLocation>
        <location evidence="1">Cell membrane</location>
        <topology evidence="1">Multi-pass membrane protein</topology>
    </subcellularLocation>
</comment>
<dbReference type="SUPFAM" id="SSF54631">
    <property type="entry name" value="CBS-domain pair"/>
    <property type="match status" value="1"/>
</dbReference>
<dbReference type="InterPro" id="IPR005170">
    <property type="entry name" value="Transptr-assoc_dom"/>
</dbReference>
<evidence type="ECO:0000256" key="5">
    <source>
        <dbReference type="ARBA" id="ARBA00022989"/>
    </source>
</evidence>
<feature type="transmembrane region" description="Helical" evidence="10">
    <location>
        <begin position="135"/>
        <end position="157"/>
    </location>
</feature>
<evidence type="ECO:0000256" key="4">
    <source>
        <dbReference type="ARBA" id="ARBA00022737"/>
    </source>
</evidence>
<reference evidence="13" key="1">
    <citation type="submission" date="2018-08" db="EMBL/GenBank/DDBJ databases">
        <title>Murine metabolic-syndrome-specific gut microbial biobank.</title>
        <authorList>
            <person name="Liu C."/>
        </authorList>
    </citation>
    <scope>NUCLEOTIDE SEQUENCE [LARGE SCALE GENOMIC DNA]</scope>
    <source>
        <strain evidence="13">Z82</strain>
    </source>
</reference>
<keyword evidence="3 9" id="KW-0812">Transmembrane</keyword>
<feature type="transmembrane region" description="Helical" evidence="10">
    <location>
        <begin position="56"/>
        <end position="78"/>
    </location>
</feature>
<dbReference type="InterPro" id="IPR046342">
    <property type="entry name" value="CBS_dom_sf"/>
</dbReference>
<dbReference type="Pfam" id="PF00571">
    <property type="entry name" value="CBS"/>
    <property type="match status" value="2"/>
</dbReference>
<dbReference type="InterPro" id="IPR002550">
    <property type="entry name" value="CNNM"/>
</dbReference>
<evidence type="ECO:0000256" key="7">
    <source>
        <dbReference type="ARBA" id="ARBA00023136"/>
    </source>
</evidence>
<dbReference type="InterPro" id="IPR044751">
    <property type="entry name" value="Ion_transp-like_CBS"/>
</dbReference>
<dbReference type="GO" id="GO:0005886">
    <property type="term" value="C:plasma membrane"/>
    <property type="evidence" value="ECO:0007669"/>
    <property type="project" value="UniProtKB-SubCell"/>
</dbReference>
<name>A0A7C9NA88_9BACT</name>
<dbReference type="FunFam" id="3.10.580.10:FF:000002">
    <property type="entry name" value="Magnesium/cobalt efflux protein CorC"/>
    <property type="match status" value="1"/>
</dbReference>
<proteinExistence type="predicted"/>
<organism evidence="13">
    <name type="scientific">Muribaculaceae bacterium Z82</name>
    <dbReference type="NCBI Taxonomy" id="2304548"/>
    <lineage>
        <taxon>Bacteria</taxon>
        <taxon>Pseudomonadati</taxon>
        <taxon>Bacteroidota</taxon>
        <taxon>Bacteroidia</taxon>
        <taxon>Bacteroidales</taxon>
        <taxon>Muribaculaceae</taxon>
    </lineage>
</organism>
<dbReference type="Gene3D" id="3.30.465.10">
    <property type="match status" value="1"/>
</dbReference>
<evidence type="ECO:0000313" key="13">
    <source>
        <dbReference type="EMBL" id="NBI34023.1"/>
    </source>
</evidence>
<dbReference type="PANTHER" id="PTHR43099">
    <property type="entry name" value="UPF0053 PROTEIN YRKA"/>
    <property type="match status" value="1"/>
</dbReference>
<dbReference type="CDD" id="cd04590">
    <property type="entry name" value="CBS_pair_CorC_HlyC_assoc"/>
    <property type="match status" value="1"/>
</dbReference>
<evidence type="ECO:0000259" key="12">
    <source>
        <dbReference type="PROSITE" id="PS51846"/>
    </source>
</evidence>
<feature type="transmembrane region" description="Helical" evidence="10">
    <location>
        <begin position="6"/>
        <end position="27"/>
    </location>
</feature>